<dbReference type="SMART" id="SM00862">
    <property type="entry name" value="Trans_reg_C"/>
    <property type="match status" value="1"/>
</dbReference>
<dbReference type="InterPro" id="IPR011006">
    <property type="entry name" value="CheY-like_superfamily"/>
</dbReference>
<dbReference type="PROSITE" id="PS51755">
    <property type="entry name" value="OMPR_PHOB"/>
    <property type="match status" value="1"/>
</dbReference>
<keyword evidence="3" id="KW-0805">Transcription regulation</keyword>
<evidence type="ECO:0000259" key="9">
    <source>
        <dbReference type="PROSITE" id="PS51755"/>
    </source>
</evidence>
<evidence type="ECO:0000256" key="3">
    <source>
        <dbReference type="ARBA" id="ARBA00023015"/>
    </source>
</evidence>
<dbReference type="PROSITE" id="PS50110">
    <property type="entry name" value="RESPONSE_REGULATORY"/>
    <property type="match status" value="1"/>
</dbReference>
<dbReference type="KEGG" id="ptx:ABW99_09045"/>
<feature type="domain" description="OmpR/PhoB-type" evidence="9">
    <location>
        <begin position="128"/>
        <end position="229"/>
    </location>
</feature>
<dbReference type="GO" id="GO:0032993">
    <property type="term" value="C:protein-DNA complex"/>
    <property type="evidence" value="ECO:0007669"/>
    <property type="project" value="TreeGrafter"/>
</dbReference>
<dbReference type="RefSeq" id="WP_047214164.1">
    <property type="nucleotide sequence ID" value="NZ_CP011568.3"/>
</dbReference>
<evidence type="ECO:0000259" key="8">
    <source>
        <dbReference type="PROSITE" id="PS50110"/>
    </source>
</evidence>
<feature type="modified residue" description="4-aspartylphosphate" evidence="6">
    <location>
        <position position="53"/>
    </location>
</feature>
<feature type="DNA-binding region" description="OmpR/PhoB-type" evidence="7">
    <location>
        <begin position="128"/>
        <end position="229"/>
    </location>
</feature>
<keyword evidence="5" id="KW-0804">Transcription</keyword>
<keyword evidence="2" id="KW-0902">Two-component regulatory system</keyword>
<dbReference type="GO" id="GO:0005829">
    <property type="term" value="C:cytosol"/>
    <property type="evidence" value="ECO:0007669"/>
    <property type="project" value="TreeGrafter"/>
</dbReference>
<dbReference type="Proteomes" id="UP000036700">
    <property type="component" value="Chromosome"/>
</dbReference>
<evidence type="ECO:0000313" key="11">
    <source>
        <dbReference type="Proteomes" id="UP000036700"/>
    </source>
</evidence>
<feature type="domain" description="Response regulatory" evidence="8">
    <location>
        <begin position="4"/>
        <end position="119"/>
    </location>
</feature>
<dbReference type="Pfam" id="PF00486">
    <property type="entry name" value="Trans_reg_C"/>
    <property type="match status" value="1"/>
</dbReference>
<sequence>MKIQLAVFAVNANDAKILEHVLSSAHYECAFFDSSDALLTALDVECYDALIVDWSGENAGPAMLIRRLRHRAKNNPPLMCITGAEHPLSVADGLRLGADQCTVRPISPAVLVAQIEAMLRRARGTDVRSSREIHGDYTFHISRREVEFMSKCVSLTHKEFDIALLMFRNISHTVTRAHILRMIWGEANPAFSRTLDSHVAKLRAKLELRAGQHGYRLVAIYGHGYRLDRIGAARQAM</sequence>
<evidence type="ECO:0000256" key="5">
    <source>
        <dbReference type="ARBA" id="ARBA00023163"/>
    </source>
</evidence>
<name>A0A0G3EUE7_9BURK</name>
<evidence type="ECO:0000313" key="10">
    <source>
        <dbReference type="EMBL" id="AKJ68341.1"/>
    </source>
</evidence>
<evidence type="ECO:0000256" key="6">
    <source>
        <dbReference type="PROSITE-ProRule" id="PRU00169"/>
    </source>
</evidence>
<accession>A0A0G3EUE7</accession>
<dbReference type="GO" id="GO:0000976">
    <property type="term" value="F:transcription cis-regulatory region binding"/>
    <property type="evidence" value="ECO:0007669"/>
    <property type="project" value="TreeGrafter"/>
</dbReference>
<dbReference type="InterPro" id="IPR016032">
    <property type="entry name" value="Sig_transdc_resp-reg_C-effctor"/>
</dbReference>
<protein>
    <recommendedName>
        <fullName evidence="12">Two-component system response regulator</fullName>
    </recommendedName>
</protein>
<dbReference type="InterPro" id="IPR036388">
    <property type="entry name" value="WH-like_DNA-bd_sf"/>
</dbReference>
<dbReference type="Gene3D" id="3.40.50.2300">
    <property type="match status" value="1"/>
</dbReference>
<dbReference type="PANTHER" id="PTHR48111:SF1">
    <property type="entry name" value="TWO-COMPONENT RESPONSE REGULATOR ORR33"/>
    <property type="match status" value="1"/>
</dbReference>
<keyword evidence="11" id="KW-1185">Reference proteome</keyword>
<dbReference type="InterPro" id="IPR001789">
    <property type="entry name" value="Sig_transdc_resp-reg_receiver"/>
</dbReference>
<dbReference type="InterPro" id="IPR001867">
    <property type="entry name" value="OmpR/PhoB-type_DNA-bd"/>
</dbReference>
<dbReference type="InterPro" id="IPR039420">
    <property type="entry name" value="WalR-like"/>
</dbReference>
<evidence type="ECO:0000256" key="2">
    <source>
        <dbReference type="ARBA" id="ARBA00023012"/>
    </source>
</evidence>
<keyword evidence="4 7" id="KW-0238">DNA-binding</keyword>
<dbReference type="PATRIC" id="fig|445709.3.peg.1935"/>
<evidence type="ECO:0000256" key="7">
    <source>
        <dbReference type="PROSITE-ProRule" id="PRU01091"/>
    </source>
</evidence>
<evidence type="ECO:0000256" key="4">
    <source>
        <dbReference type="ARBA" id="ARBA00023125"/>
    </source>
</evidence>
<dbReference type="CDD" id="cd00383">
    <property type="entry name" value="trans_reg_C"/>
    <property type="match status" value="1"/>
</dbReference>
<reference evidence="11" key="1">
    <citation type="submission" date="2015-06" db="EMBL/GenBank/DDBJ databases">
        <authorList>
            <person name="Lim Y.L."/>
            <person name="Ee R."/>
            <person name="Yong D."/>
            <person name="How K.Y."/>
            <person name="Yin W.F."/>
            <person name="Chan K.G."/>
        </authorList>
    </citation>
    <scope>NUCLEOTIDE SEQUENCE [LARGE SCALE GENOMIC DNA]</scope>
    <source>
        <strain evidence="11">DSM 25325</strain>
    </source>
</reference>
<gene>
    <name evidence="10" type="ORF">ABW99_09045</name>
</gene>
<evidence type="ECO:0000256" key="1">
    <source>
        <dbReference type="ARBA" id="ARBA00022553"/>
    </source>
</evidence>
<dbReference type="PANTHER" id="PTHR48111">
    <property type="entry name" value="REGULATOR OF RPOS"/>
    <property type="match status" value="1"/>
</dbReference>
<evidence type="ECO:0008006" key="12">
    <source>
        <dbReference type="Google" id="ProtNLM"/>
    </source>
</evidence>
<dbReference type="GO" id="GO:0006355">
    <property type="term" value="P:regulation of DNA-templated transcription"/>
    <property type="evidence" value="ECO:0007669"/>
    <property type="project" value="InterPro"/>
</dbReference>
<dbReference type="SUPFAM" id="SSF46894">
    <property type="entry name" value="C-terminal effector domain of the bipartite response regulators"/>
    <property type="match status" value="1"/>
</dbReference>
<dbReference type="AlphaFoldDB" id="A0A0G3EUE7"/>
<dbReference type="STRING" id="445709.ABW99_09045"/>
<dbReference type="EMBL" id="CP011568">
    <property type="protein sequence ID" value="AKJ68341.1"/>
    <property type="molecule type" value="Genomic_DNA"/>
</dbReference>
<proteinExistence type="predicted"/>
<organism evidence="10 11">
    <name type="scientific">Pandoraea thiooxydans</name>
    <dbReference type="NCBI Taxonomy" id="445709"/>
    <lineage>
        <taxon>Bacteria</taxon>
        <taxon>Pseudomonadati</taxon>
        <taxon>Pseudomonadota</taxon>
        <taxon>Betaproteobacteria</taxon>
        <taxon>Burkholderiales</taxon>
        <taxon>Burkholderiaceae</taxon>
        <taxon>Pandoraea</taxon>
    </lineage>
</organism>
<dbReference type="GO" id="GO:0000156">
    <property type="term" value="F:phosphorelay response regulator activity"/>
    <property type="evidence" value="ECO:0007669"/>
    <property type="project" value="TreeGrafter"/>
</dbReference>
<dbReference type="Gene3D" id="1.10.10.10">
    <property type="entry name" value="Winged helix-like DNA-binding domain superfamily/Winged helix DNA-binding domain"/>
    <property type="match status" value="1"/>
</dbReference>
<dbReference type="SUPFAM" id="SSF52172">
    <property type="entry name" value="CheY-like"/>
    <property type="match status" value="1"/>
</dbReference>
<keyword evidence="1 6" id="KW-0597">Phosphoprotein</keyword>